<protein>
    <submittedName>
        <fullName evidence="1">Uncharacterized protein</fullName>
    </submittedName>
</protein>
<evidence type="ECO:0000313" key="1">
    <source>
        <dbReference type="EMBL" id="SVC65419.1"/>
    </source>
</evidence>
<gene>
    <name evidence="1" type="ORF">METZ01_LOCUS318273</name>
</gene>
<reference evidence="1" key="1">
    <citation type="submission" date="2018-05" db="EMBL/GenBank/DDBJ databases">
        <authorList>
            <person name="Lanie J.A."/>
            <person name="Ng W.-L."/>
            <person name="Kazmierczak K.M."/>
            <person name="Andrzejewski T.M."/>
            <person name="Davidsen T.M."/>
            <person name="Wayne K.J."/>
            <person name="Tettelin H."/>
            <person name="Glass J.I."/>
            <person name="Rusch D."/>
            <person name="Podicherti R."/>
            <person name="Tsui H.-C.T."/>
            <person name="Winkler M.E."/>
        </authorList>
    </citation>
    <scope>NUCLEOTIDE SEQUENCE</scope>
</reference>
<dbReference type="EMBL" id="UINC01103212">
    <property type="protein sequence ID" value="SVC65419.1"/>
    <property type="molecule type" value="Genomic_DNA"/>
</dbReference>
<proteinExistence type="predicted"/>
<organism evidence="1">
    <name type="scientific">marine metagenome</name>
    <dbReference type="NCBI Taxonomy" id="408172"/>
    <lineage>
        <taxon>unclassified sequences</taxon>
        <taxon>metagenomes</taxon>
        <taxon>ecological metagenomes</taxon>
    </lineage>
</organism>
<sequence>MGLTFVELMTFIEKNPYATSRKVIEAFGVYKKEMYTE</sequence>
<dbReference type="AlphaFoldDB" id="A0A382NWB7"/>
<name>A0A382NWB7_9ZZZZ</name>
<accession>A0A382NWB7</accession>